<feature type="signal peptide" evidence="1">
    <location>
        <begin position="1"/>
        <end position="23"/>
    </location>
</feature>
<proteinExistence type="predicted"/>
<evidence type="ECO:0000313" key="2">
    <source>
        <dbReference type="EMBL" id="KIA92011.1"/>
    </source>
</evidence>
<sequence>MIMKNLKLLSLLFTGLLSFNVQAQQAPNKLNVFQDSLIKISTATVNALSDNEKLESNGRFVKLLVEALKTPNSFAYPFDSLKTVSVIKSPDQAFRTLTWYVQLENGSYRYYGTIQMNTKNGPLKLYPLIDQTENMNDPNVVTNNQKWFGARYYEIIPVTSGNRLPYYVLLGWKGNTQATTKKVIEILSFDKDNVTFGAPVFDGKELKGKNRVIFEYAKSNAMMLKTDLKAGMIVFDHLGSFDPEIKGKPEFYGSDGTFDGFKIIGGKLKLQEELTLNNEANSNDELYADPKKNIKPIRKF</sequence>
<dbReference type="Proteomes" id="UP000031246">
    <property type="component" value="Unassembled WGS sequence"/>
</dbReference>
<accession>A0A0C1D4Q4</accession>
<keyword evidence="3" id="KW-1185">Reference proteome</keyword>
<dbReference type="EMBL" id="JSYN01000024">
    <property type="protein sequence ID" value="KIA92011.1"/>
    <property type="molecule type" value="Genomic_DNA"/>
</dbReference>
<evidence type="ECO:0000313" key="3">
    <source>
        <dbReference type="Proteomes" id="UP000031246"/>
    </source>
</evidence>
<reference evidence="2 3" key="1">
    <citation type="submission" date="2014-10" db="EMBL/GenBank/DDBJ databases">
        <title>Pedobacter Kyungheensis.</title>
        <authorList>
            <person name="Anderson B.M."/>
            <person name="Newman J.D."/>
        </authorList>
    </citation>
    <scope>NUCLEOTIDE SEQUENCE [LARGE SCALE GENOMIC DNA]</scope>
    <source>
        <strain evidence="2 3">KACC 16221</strain>
    </source>
</reference>
<protein>
    <submittedName>
        <fullName evidence="2">Uncharacterized protein</fullName>
    </submittedName>
</protein>
<organism evidence="2 3">
    <name type="scientific">Pedobacter kyungheensis</name>
    <dbReference type="NCBI Taxonomy" id="1069985"/>
    <lineage>
        <taxon>Bacteria</taxon>
        <taxon>Pseudomonadati</taxon>
        <taxon>Bacteroidota</taxon>
        <taxon>Sphingobacteriia</taxon>
        <taxon>Sphingobacteriales</taxon>
        <taxon>Sphingobacteriaceae</taxon>
        <taxon>Pedobacter</taxon>
    </lineage>
</organism>
<gene>
    <name evidence="2" type="ORF">OC25_18880</name>
</gene>
<name>A0A0C1D4Q4_9SPHI</name>
<keyword evidence="1" id="KW-0732">Signal</keyword>
<comment type="caution">
    <text evidence="2">The sequence shown here is derived from an EMBL/GenBank/DDBJ whole genome shotgun (WGS) entry which is preliminary data.</text>
</comment>
<feature type="chain" id="PRO_5002143247" evidence="1">
    <location>
        <begin position="24"/>
        <end position="300"/>
    </location>
</feature>
<dbReference type="AlphaFoldDB" id="A0A0C1D4Q4"/>
<evidence type="ECO:0000256" key="1">
    <source>
        <dbReference type="SAM" id="SignalP"/>
    </source>
</evidence>